<name>A0A2N9X635_9NEIS</name>
<evidence type="ECO:0000313" key="4">
    <source>
        <dbReference type="Proteomes" id="UP000230202"/>
    </source>
</evidence>
<dbReference type="EMBL" id="MEIL01000029">
    <property type="protein sequence ID" value="PIT38638.1"/>
    <property type="molecule type" value="Genomic_DNA"/>
</dbReference>
<protein>
    <submittedName>
        <fullName evidence="3">Arsenate reductase</fullName>
    </submittedName>
</protein>
<dbReference type="Gene3D" id="3.40.30.10">
    <property type="entry name" value="Glutaredoxin"/>
    <property type="match status" value="1"/>
</dbReference>
<evidence type="ECO:0000256" key="1">
    <source>
        <dbReference type="ARBA" id="ARBA00007198"/>
    </source>
</evidence>
<gene>
    <name evidence="3" type="ORF">BHC54_08965</name>
</gene>
<comment type="caution">
    <text evidence="3">The sequence shown here is derived from an EMBL/GenBank/DDBJ whole genome shotgun (WGS) entry which is preliminary data.</text>
</comment>
<dbReference type="InterPro" id="IPR036249">
    <property type="entry name" value="Thioredoxin-like_sf"/>
</dbReference>
<evidence type="ECO:0000313" key="3">
    <source>
        <dbReference type="EMBL" id="PIT38638.1"/>
    </source>
</evidence>
<dbReference type="InterPro" id="IPR006504">
    <property type="entry name" value="Tscrpt_reg_Spx/MgsR"/>
</dbReference>
<dbReference type="PANTHER" id="PTHR30041">
    <property type="entry name" value="ARSENATE REDUCTASE"/>
    <property type="match status" value="1"/>
</dbReference>
<keyword evidence="4" id="KW-1185">Reference proteome</keyword>
<comment type="similarity">
    <text evidence="1 2">Belongs to the ArsC family.</text>
</comment>
<reference evidence="3" key="1">
    <citation type="journal article" date="2017" name="MBio">
        <title>Type VI secretion-mediated competition in the bee gut microbiome.</title>
        <authorList>
            <person name="Steele M.I."/>
            <person name="Kwong W.K."/>
            <person name="Powell J.E."/>
            <person name="Whiteley M."/>
            <person name="Moran N.A."/>
        </authorList>
    </citation>
    <scope>NUCLEOTIDE SEQUENCE [LARGE SCALE GENOMIC DNA]</scope>
    <source>
        <strain evidence="3">WkB273</strain>
    </source>
</reference>
<sequence length="118" mass="13584">MSIRIYGISQCNTVKKARQWLQEHKIDAEFIDFKKTPPTATDIQFWLTQIPKETLINRKGTTWRKLSATDQQDALCSNEAAIQLMMNQPSVIKRPVLINNNQRVLVGFDAAKYTEFLA</sequence>
<dbReference type="PANTHER" id="PTHR30041:SF8">
    <property type="entry name" value="PROTEIN YFFB"/>
    <property type="match status" value="1"/>
</dbReference>
<proteinExistence type="inferred from homology"/>
<accession>A0A2N9X635</accession>
<organism evidence="3 4">
    <name type="scientific">Snodgrassella alvi</name>
    <dbReference type="NCBI Taxonomy" id="1196083"/>
    <lineage>
        <taxon>Bacteria</taxon>
        <taxon>Pseudomonadati</taxon>
        <taxon>Pseudomonadota</taxon>
        <taxon>Betaproteobacteria</taxon>
        <taxon>Neisseriales</taxon>
        <taxon>Neisseriaceae</taxon>
        <taxon>Snodgrassella</taxon>
    </lineage>
</organism>
<dbReference type="NCBIfam" id="TIGR01617">
    <property type="entry name" value="arsC_related"/>
    <property type="match status" value="1"/>
</dbReference>
<dbReference type="Pfam" id="PF03960">
    <property type="entry name" value="ArsC"/>
    <property type="match status" value="1"/>
</dbReference>
<dbReference type="RefSeq" id="WP_100152526.1">
    <property type="nucleotide sequence ID" value="NZ_MEIL01000029.1"/>
</dbReference>
<dbReference type="AlphaFoldDB" id="A0A2N9X635"/>
<dbReference type="InterPro" id="IPR006660">
    <property type="entry name" value="Arsenate_reductase-like"/>
</dbReference>
<dbReference type="SUPFAM" id="SSF52833">
    <property type="entry name" value="Thioredoxin-like"/>
    <property type="match status" value="1"/>
</dbReference>
<evidence type="ECO:0000256" key="2">
    <source>
        <dbReference type="PROSITE-ProRule" id="PRU01282"/>
    </source>
</evidence>
<dbReference type="PROSITE" id="PS51353">
    <property type="entry name" value="ARSC"/>
    <property type="match status" value="1"/>
</dbReference>
<dbReference type="Proteomes" id="UP000230202">
    <property type="component" value="Unassembled WGS sequence"/>
</dbReference>